<proteinExistence type="predicted"/>
<accession>A0A7X0VW72</accession>
<feature type="region of interest" description="Disordered" evidence="1">
    <location>
        <begin position="283"/>
        <end position="321"/>
    </location>
</feature>
<feature type="domain" description="SPFH" evidence="3">
    <location>
        <begin position="25"/>
        <end position="235"/>
    </location>
</feature>
<name>A0A7X0VW72_9BACL</name>
<evidence type="ECO:0000256" key="1">
    <source>
        <dbReference type="SAM" id="MobiDB-lite"/>
    </source>
</evidence>
<comment type="caution">
    <text evidence="4">The sequence shown here is derived from an EMBL/GenBank/DDBJ whole genome shotgun (WGS) entry which is preliminary data.</text>
</comment>
<dbReference type="RefSeq" id="WP_185129876.1">
    <property type="nucleotide sequence ID" value="NZ_JACJVO010000018.1"/>
</dbReference>
<evidence type="ECO:0000259" key="2">
    <source>
        <dbReference type="Pfam" id="PF12773"/>
    </source>
</evidence>
<sequence>MGLFSFIKGQFIEVIEWLDDAGSMVHRFPAYDNAIKMGAKLVVRESQAAVFVNEGQIADVFGPGTYTLSTQNMPVLTALKSWKYGFNSPFKADVFFVGTANFTDLKWGTTNPIIRHDGEFGIVRLRGFGTYSARVKDPGLFLKSLIGTRSDFTTDQISGFLKSMIVTCITDLLGESNIPIAYLAASYEELSESAMDRVQPGFESMGLELTLLLIENISLPDEVEKAIDRRSAMGVAGDLDQYMKFQTAEAIREAASNPNAGGAGMGAGFGAGMGMAQVMGQMMNRPGENHAPAPSNGAPGTAGSGTISRTDGTGGAGGHAENVPAASADAAAGTVPCGQCGTALLPSQKFCPECGTPRPQKRFCAECGEALADSAKFCPNCGTKV</sequence>
<dbReference type="Proteomes" id="UP000564644">
    <property type="component" value="Unassembled WGS sequence"/>
</dbReference>
<gene>
    <name evidence="4" type="ORF">H7C18_14890</name>
</gene>
<dbReference type="InterPro" id="IPR033880">
    <property type="entry name" value="SPFH_YdjI"/>
</dbReference>
<dbReference type="InterPro" id="IPR025874">
    <property type="entry name" value="DZR"/>
</dbReference>
<dbReference type="Gene3D" id="3.30.479.30">
    <property type="entry name" value="Band 7 domain"/>
    <property type="match status" value="1"/>
</dbReference>
<reference evidence="4 5" key="1">
    <citation type="submission" date="2020-08" db="EMBL/GenBank/DDBJ databases">
        <title>Cohnella phylogeny.</title>
        <authorList>
            <person name="Dunlap C."/>
        </authorList>
    </citation>
    <scope>NUCLEOTIDE SEQUENCE [LARGE SCALE GENOMIC DNA]</scope>
    <source>
        <strain evidence="4 5">CBP 2801</strain>
    </source>
</reference>
<dbReference type="PANTHER" id="PTHR37826">
    <property type="entry name" value="FLOTILLIN BAND_7_5 DOMAIN PROTEIN"/>
    <property type="match status" value="1"/>
</dbReference>
<evidence type="ECO:0000313" key="4">
    <source>
        <dbReference type="EMBL" id="MBB6732205.1"/>
    </source>
</evidence>
<dbReference type="CDD" id="cd03408">
    <property type="entry name" value="SPFH_like_u1"/>
    <property type="match status" value="1"/>
</dbReference>
<organism evidence="4 5">
    <name type="scientific">Cohnella zeiphila</name>
    <dbReference type="NCBI Taxonomy" id="2761120"/>
    <lineage>
        <taxon>Bacteria</taxon>
        <taxon>Bacillati</taxon>
        <taxon>Bacillota</taxon>
        <taxon>Bacilli</taxon>
        <taxon>Bacillales</taxon>
        <taxon>Paenibacillaceae</taxon>
        <taxon>Cohnella</taxon>
    </lineage>
</organism>
<dbReference type="PANTHER" id="PTHR37826:SF2">
    <property type="entry name" value="ZINC-RIBBON DOMAIN-CONTAINING PROTEIN"/>
    <property type="match status" value="1"/>
</dbReference>
<dbReference type="Pfam" id="PF13421">
    <property type="entry name" value="Band_7_1"/>
    <property type="match status" value="1"/>
</dbReference>
<dbReference type="AlphaFoldDB" id="A0A7X0VW72"/>
<protein>
    <submittedName>
        <fullName evidence="4">SPFH domain-containing protein</fullName>
    </submittedName>
</protein>
<dbReference type="InterPro" id="IPR036013">
    <property type="entry name" value="Band_7/SPFH_dom_sf"/>
</dbReference>
<dbReference type="Pfam" id="PF12773">
    <property type="entry name" value="DZR"/>
    <property type="match status" value="1"/>
</dbReference>
<feature type="domain" description="DZANK-type" evidence="2">
    <location>
        <begin position="337"/>
        <end position="382"/>
    </location>
</feature>
<keyword evidence="5" id="KW-1185">Reference proteome</keyword>
<dbReference type="EMBL" id="JACJVO010000018">
    <property type="protein sequence ID" value="MBB6732205.1"/>
    <property type="molecule type" value="Genomic_DNA"/>
</dbReference>
<evidence type="ECO:0000313" key="5">
    <source>
        <dbReference type="Proteomes" id="UP000564644"/>
    </source>
</evidence>
<evidence type="ECO:0000259" key="3">
    <source>
        <dbReference type="Pfam" id="PF13421"/>
    </source>
</evidence>
<dbReference type="SUPFAM" id="SSF117892">
    <property type="entry name" value="Band 7/SPFH domain"/>
    <property type="match status" value="1"/>
</dbReference>